<sequence>MSNLIHIYNNKIDIFTKDKSVINIESLVKNYDLDSNGDFIESKPIYYLQDSKDSVIANAMKQSTRDSNNKNKENKVSNID</sequence>
<gene>
    <name evidence="2" type="ORF">DCO61_01560</name>
    <name evidence="3" type="ORF">LS64_011200</name>
</gene>
<accession>A0A099BGC7</accession>
<dbReference type="EMBL" id="QBIU01000001">
    <property type="protein sequence ID" value="MWV68746.1"/>
    <property type="molecule type" value="Genomic_DNA"/>
</dbReference>
<dbReference type="Proteomes" id="UP000477070">
    <property type="component" value="Unassembled WGS sequence"/>
</dbReference>
<evidence type="ECO:0000313" key="2">
    <source>
        <dbReference type="EMBL" id="MWV68746.1"/>
    </source>
</evidence>
<reference evidence="3 4" key="2">
    <citation type="journal article" date="2016" name="Infect. Immun.">
        <title>Helicobacter saguini, a Novel Helicobacter Isolated from Cotton-Top Tamarins with Ulcerative Colitis, Has Proinflammatory Properties and Induces Typhlocolitis and Dysplasia in Gnotobiotic IL-10-/- Mice.</title>
        <authorList>
            <person name="Shen Z."/>
            <person name="Mannion A."/>
            <person name="Whary M.T."/>
            <person name="Muthupalani S."/>
            <person name="Sheh A."/>
            <person name="Feng Y."/>
            <person name="Gong G."/>
            <person name="Vandamme P."/>
            <person name="Holcombe H.R."/>
            <person name="Paster B.J."/>
            <person name="Fox J.G."/>
        </authorList>
    </citation>
    <scope>NUCLEOTIDE SEQUENCE [LARGE SCALE GENOMIC DNA]</scope>
    <source>
        <strain evidence="3 4">MIT 97-6194</strain>
    </source>
</reference>
<feature type="compositionally biased region" description="Basic and acidic residues" evidence="1">
    <location>
        <begin position="63"/>
        <end position="80"/>
    </location>
</feature>
<proteinExistence type="predicted"/>
<organism evidence="3 4">
    <name type="scientific">Helicobacter saguini</name>
    <dbReference type="NCBI Taxonomy" id="1548018"/>
    <lineage>
        <taxon>Bacteria</taxon>
        <taxon>Pseudomonadati</taxon>
        <taxon>Campylobacterota</taxon>
        <taxon>Epsilonproteobacteria</taxon>
        <taxon>Campylobacterales</taxon>
        <taxon>Helicobacteraceae</taxon>
        <taxon>Helicobacter</taxon>
    </lineage>
</organism>
<evidence type="ECO:0000256" key="1">
    <source>
        <dbReference type="SAM" id="MobiDB-lite"/>
    </source>
</evidence>
<name>A0A099BGC7_9HELI</name>
<evidence type="ECO:0000313" key="5">
    <source>
        <dbReference type="Proteomes" id="UP000477070"/>
    </source>
</evidence>
<dbReference type="OrthoDB" id="5330141at2"/>
<reference evidence="3 4" key="1">
    <citation type="journal article" date="2014" name="Genome Announc.">
        <title>Draft genome sequences of eight enterohepatic helicobacter species isolated from both laboratory and wild rodents.</title>
        <authorList>
            <person name="Sheh A."/>
            <person name="Shen Z."/>
            <person name="Fox J.G."/>
        </authorList>
    </citation>
    <scope>NUCLEOTIDE SEQUENCE [LARGE SCALE GENOMIC DNA]</scope>
    <source>
        <strain evidence="3 4">MIT 97-6194</strain>
    </source>
</reference>
<dbReference type="AlphaFoldDB" id="A0A099BGC7"/>
<keyword evidence="4" id="KW-1185">Reference proteome</keyword>
<protein>
    <submittedName>
        <fullName evidence="3">Uncharacterized protein</fullName>
    </submittedName>
</protein>
<reference evidence="3" key="3">
    <citation type="submission" date="2018-04" db="EMBL/GenBank/DDBJ databases">
        <authorList>
            <person name="Sheh A."/>
            <person name="Shen Z."/>
            <person name="Mannion A.J."/>
            <person name="Fox J.G."/>
        </authorList>
    </citation>
    <scope>NUCLEOTIDE SEQUENCE</scope>
    <source>
        <strain evidence="3">MIT 97-6194</strain>
    </source>
</reference>
<reference evidence="2 5" key="4">
    <citation type="submission" date="2019-12" db="EMBL/GenBank/DDBJ databases">
        <title>Multi-Generational Helicobacter saguini Isolates.</title>
        <authorList>
            <person name="Mannion A."/>
            <person name="Shen Z."/>
            <person name="Fox J.G."/>
        </authorList>
    </citation>
    <scope>NUCLEOTIDE SEQUENCE [LARGE SCALE GENOMIC DNA]</scope>
    <source>
        <strain evidence="2">16-048</strain>
        <strain evidence="5">16-048 (F4)</strain>
    </source>
</reference>
<feature type="region of interest" description="Disordered" evidence="1">
    <location>
        <begin position="60"/>
        <end position="80"/>
    </location>
</feature>
<evidence type="ECO:0000313" key="3">
    <source>
        <dbReference type="EMBL" id="TLD91881.1"/>
    </source>
</evidence>
<dbReference type="Proteomes" id="UP000029714">
    <property type="component" value="Unassembled WGS sequence"/>
</dbReference>
<evidence type="ECO:0000313" key="4">
    <source>
        <dbReference type="Proteomes" id="UP000029714"/>
    </source>
</evidence>
<dbReference type="EMBL" id="JRMP02000026">
    <property type="protein sequence ID" value="TLD91881.1"/>
    <property type="molecule type" value="Genomic_DNA"/>
</dbReference>
<dbReference type="RefSeq" id="WP_034569179.1">
    <property type="nucleotide sequence ID" value="NZ_JRMP02000026.1"/>
</dbReference>
<comment type="caution">
    <text evidence="3">The sequence shown here is derived from an EMBL/GenBank/DDBJ whole genome shotgun (WGS) entry which is preliminary data.</text>
</comment>